<evidence type="ECO:0000259" key="15">
    <source>
        <dbReference type="Pfam" id="PF01746"/>
    </source>
</evidence>
<evidence type="ECO:0000256" key="14">
    <source>
        <dbReference type="ARBA" id="ARBA00047783"/>
    </source>
</evidence>
<dbReference type="Gene3D" id="1.10.1270.20">
    <property type="entry name" value="tRNA(m1g37)methyltransferase, domain 2"/>
    <property type="match status" value="1"/>
</dbReference>
<dbReference type="InterPro" id="IPR029028">
    <property type="entry name" value="Alpha/beta_knot_MTases"/>
</dbReference>
<dbReference type="InterPro" id="IPR023148">
    <property type="entry name" value="tRNA_m1G_MeTrfase_C_sf"/>
</dbReference>
<dbReference type="PIRSF" id="PIRSF000386">
    <property type="entry name" value="tRNA_mtase"/>
    <property type="match status" value="1"/>
</dbReference>
<evidence type="ECO:0000256" key="5">
    <source>
        <dbReference type="ARBA" id="ARBA00012807"/>
    </source>
</evidence>
<sequence>MIESVVQHSMLRQAVEREKVELHLINLRDFGEGDYRQIDDTPFGGGPGMVMMAGPLFKAIENAIEKVGGEDDLRIIFPSPQGIPWSHNCAKENSAIKKLIVICGHYKGVDERVIEKYVTHEYSIGDFVVTNGEIPAMIIIDSVVRLVPGVINNIESALTDSFVMDLLDSPYYTQPRDIEGLSVPEVLLSGNHKEIDKWKQDCRAKRTEEKRPDMWKNYIKINKSELKDE</sequence>
<dbReference type="SUPFAM" id="SSF75217">
    <property type="entry name" value="alpha/beta knot"/>
    <property type="match status" value="1"/>
</dbReference>
<evidence type="ECO:0000256" key="10">
    <source>
        <dbReference type="ARBA" id="ARBA00022691"/>
    </source>
</evidence>
<keyword evidence="10" id="KW-0949">S-adenosyl-L-methionine</keyword>
<dbReference type="NCBIfam" id="NF000648">
    <property type="entry name" value="PRK00026.1"/>
    <property type="match status" value="1"/>
</dbReference>
<evidence type="ECO:0000256" key="6">
    <source>
        <dbReference type="ARBA" id="ARBA00014679"/>
    </source>
</evidence>
<evidence type="ECO:0000256" key="13">
    <source>
        <dbReference type="ARBA" id="ARBA00033392"/>
    </source>
</evidence>
<evidence type="ECO:0000256" key="1">
    <source>
        <dbReference type="ARBA" id="ARBA00002634"/>
    </source>
</evidence>
<dbReference type="GO" id="GO:0005829">
    <property type="term" value="C:cytosol"/>
    <property type="evidence" value="ECO:0007669"/>
    <property type="project" value="TreeGrafter"/>
</dbReference>
<reference evidence="16" key="1">
    <citation type="submission" date="2018-05" db="EMBL/GenBank/DDBJ databases">
        <authorList>
            <person name="Lanie J.A."/>
            <person name="Ng W.-L."/>
            <person name="Kazmierczak K.M."/>
            <person name="Andrzejewski T.M."/>
            <person name="Davidsen T.M."/>
            <person name="Wayne K.J."/>
            <person name="Tettelin H."/>
            <person name="Glass J.I."/>
            <person name="Rusch D."/>
            <person name="Podicherti R."/>
            <person name="Tsui H.-C.T."/>
            <person name="Winkler M.E."/>
        </authorList>
    </citation>
    <scope>NUCLEOTIDE SEQUENCE</scope>
</reference>
<evidence type="ECO:0000256" key="4">
    <source>
        <dbReference type="ARBA" id="ARBA00011738"/>
    </source>
</evidence>
<evidence type="ECO:0000256" key="2">
    <source>
        <dbReference type="ARBA" id="ARBA00004496"/>
    </source>
</evidence>
<comment type="subcellular location">
    <subcellularLocation>
        <location evidence="2">Cytoplasm</location>
    </subcellularLocation>
</comment>
<comment type="similarity">
    <text evidence="3">Belongs to the RNA methyltransferase TrmD family.</text>
</comment>
<dbReference type="Pfam" id="PF01746">
    <property type="entry name" value="tRNA_m1G_MT"/>
    <property type="match status" value="1"/>
</dbReference>
<keyword evidence="7" id="KW-0963">Cytoplasm</keyword>
<evidence type="ECO:0000256" key="11">
    <source>
        <dbReference type="ARBA" id="ARBA00022694"/>
    </source>
</evidence>
<evidence type="ECO:0000256" key="7">
    <source>
        <dbReference type="ARBA" id="ARBA00022490"/>
    </source>
</evidence>
<dbReference type="InterPro" id="IPR016009">
    <property type="entry name" value="tRNA_MeTrfase_TRMD/TRM10"/>
</dbReference>
<proteinExistence type="inferred from homology"/>
<protein>
    <recommendedName>
        <fullName evidence="6">tRNA (guanine-N(1)-)-methyltransferase</fullName>
        <ecNumber evidence="5">2.1.1.228</ecNumber>
    </recommendedName>
    <alternativeName>
        <fullName evidence="12">M1G-methyltransferase</fullName>
    </alternativeName>
    <alternativeName>
        <fullName evidence="13">tRNA [GM37] methyltransferase</fullName>
    </alternativeName>
</protein>
<evidence type="ECO:0000256" key="3">
    <source>
        <dbReference type="ARBA" id="ARBA00007630"/>
    </source>
</evidence>
<dbReference type="NCBIfam" id="TIGR00088">
    <property type="entry name" value="trmD"/>
    <property type="match status" value="1"/>
</dbReference>
<evidence type="ECO:0000256" key="9">
    <source>
        <dbReference type="ARBA" id="ARBA00022679"/>
    </source>
</evidence>
<dbReference type="EC" id="2.1.1.228" evidence="5"/>
<keyword evidence="11" id="KW-0819">tRNA processing</keyword>
<comment type="subunit">
    <text evidence="4">Homodimer.</text>
</comment>
<gene>
    <name evidence="16" type="ORF">METZ01_LOCUS217802</name>
</gene>
<comment type="function">
    <text evidence="1">Specifically methylates guanosine-37 in various tRNAs.</text>
</comment>
<accession>A0A382FPF3</accession>
<feature type="domain" description="tRNA methyltransferase TRMD/TRM10-type" evidence="15">
    <location>
        <begin position="1"/>
        <end position="216"/>
    </location>
</feature>
<dbReference type="CDD" id="cd18080">
    <property type="entry name" value="TrmD-like"/>
    <property type="match status" value="1"/>
</dbReference>
<keyword evidence="8" id="KW-0489">Methyltransferase</keyword>
<dbReference type="AlphaFoldDB" id="A0A382FPF3"/>
<keyword evidence="9" id="KW-0808">Transferase</keyword>
<dbReference type="PANTHER" id="PTHR46417:SF1">
    <property type="entry name" value="TRNA (GUANINE-N(1)-)-METHYLTRANSFERASE"/>
    <property type="match status" value="1"/>
</dbReference>
<evidence type="ECO:0000256" key="8">
    <source>
        <dbReference type="ARBA" id="ARBA00022603"/>
    </source>
</evidence>
<dbReference type="Gene3D" id="3.40.1280.10">
    <property type="match status" value="1"/>
</dbReference>
<dbReference type="GO" id="GO:0052906">
    <property type="term" value="F:tRNA (guanine(37)-N1)-methyltransferase activity"/>
    <property type="evidence" value="ECO:0007669"/>
    <property type="project" value="UniProtKB-EC"/>
</dbReference>
<name>A0A382FPF3_9ZZZZ</name>
<comment type="catalytic activity">
    <reaction evidence="14">
        <text>guanosine(37) in tRNA + S-adenosyl-L-methionine = N(1)-methylguanosine(37) in tRNA + S-adenosyl-L-homocysteine + H(+)</text>
        <dbReference type="Rhea" id="RHEA:36899"/>
        <dbReference type="Rhea" id="RHEA-COMP:10145"/>
        <dbReference type="Rhea" id="RHEA-COMP:10147"/>
        <dbReference type="ChEBI" id="CHEBI:15378"/>
        <dbReference type="ChEBI" id="CHEBI:57856"/>
        <dbReference type="ChEBI" id="CHEBI:59789"/>
        <dbReference type="ChEBI" id="CHEBI:73542"/>
        <dbReference type="ChEBI" id="CHEBI:74269"/>
        <dbReference type="EC" id="2.1.1.228"/>
    </reaction>
</comment>
<dbReference type="HAMAP" id="MF_00605">
    <property type="entry name" value="TrmD"/>
    <property type="match status" value="1"/>
</dbReference>
<dbReference type="PANTHER" id="PTHR46417">
    <property type="entry name" value="TRNA (GUANINE-N(1)-)-METHYLTRANSFERASE"/>
    <property type="match status" value="1"/>
</dbReference>
<dbReference type="InterPro" id="IPR002649">
    <property type="entry name" value="tRNA_m1G_MeTrfase_TrmD"/>
</dbReference>
<evidence type="ECO:0000313" key="16">
    <source>
        <dbReference type="EMBL" id="SVB64948.1"/>
    </source>
</evidence>
<organism evidence="16">
    <name type="scientific">marine metagenome</name>
    <dbReference type="NCBI Taxonomy" id="408172"/>
    <lineage>
        <taxon>unclassified sequences</taxon>
        <taxon>metagenomes</taxon>
        <taxon>ecological metagenomes</taxon>
    </lineage>
</organism>
<dbReference type="EMBL" id="UINC01051147">
    <property type="protein sequence ID" value="SVB64948.1"/>
    <property type="molecule type" value="Genomic_DNA"/>
</dbReference>
<dbReference type="InterPro" id="IPR029026">
    <property type="entry name" value="tRNA_m1G_MTases_N"/>
</dbReference>
<evidence type="ECO:0000256" key="12">
    <source>
        <dbReference type="ARBA" id="ARBA00029736"/>
    </source>
</evidence>
<dbReference type="GO" id="GO:0002939">
    <property type="term" value="P:tRNA N1-guanine methylation"/>
    <property type="evidence" value="ECO:0007669"/>
    <property type="project" value="TreeGrafter"/>
</dbReference>